<keyword evidence="4 8" id="KW-0812">Transmembrane</keyword>
<keyword evidence="11" id="KW-1185">Reference proteome</keyword>
<feature type="transmembrane region" description="Helical" evidence="8">
    <location>
        <begin position="63"/>
        <end position="80"/>
    </location>
</feature>
<organism evidence="10 11">
    <name type="scientific">Hapsidospora chrysogenum (strain ATCC 11550 / CBS 779.69 / DSM 880 / IAM 14645 / JCM 23072 / IMI 49137)</name>
    <name type="common">Acremonium chrysogenum</name>
    <dbReference type="NCBI Taxonomy" id="857340"/>
    <lineage>
        <taxon>Eukaryota</taxon>
        <taxon>Fungi</taxon>
        <taxon>Dikarya</taxon>
        <taxon>Ascomycota</taxon>
        <taxon>Pezizomycotina</taxon>
        <taxon>Sordariomycetes</taxon>
        <taxon>Hypocreomycetidae</taxon>
        <taxon>Hypocreales</taxon>
        <taxon>Bionectriaceae</taxon>
        <taxon>Hapsidospora</taxon>
    </lineage>
</organism>
<protein>
    <submittedName>
        <fullName evidence="10">O-acetyltransferase-like protein</fullName>
    </submittedName>
</protein>
<dbReference type="GO" id="GO:0016740">
    <property type="term" value="F:transferase activity"/>
    <property type="evidence" value="ECO:0007669"/>
    <property type="project" value="UniProtKB-KW"/>
</dbReference>
<evidence type="ECO:0000313" key="11">
    <source>
        <dbReference type="Proteomes" id="UP000029964"/>
    </source>
</evidence>
<keyword evidence="3 10" id="KW-0808">Transferase</keyword>
<evidence type="ECO:0000256" key="2">
    <source>
        <dbReference type="ARBA" id="ARBA00010666"/>
    </source>
</evidence>
<evidence type="ECO:0000256" key="8">
    <source>
        <dbReference type="SAM" id="Phobius"/>
    </source>
</evidence>
<keyword evidence="7" id="KW-0325">Glycoprotein</keyword>
<comment type="similarity">
    <text evidence="2">Belongs to the PC-esterase family. CASD1 subfamily.</text>
</comment>
<dbReference type="PANTHER" id="PTHR13533:SF1">
    <property type="entry name" value="N-ACETYLNEURAMINATE 9-O-ACETYLTRANSFERASE"/>
    <property type="match status" value="1"/>
</dbReference>
<evidence type="ECO:0000256" key="3">
    <source>
        <dbReference type="ARBA" id="ARBA00022679"/>
    </source>
</evidence>
<evidence type="ECO:0000256" key="6">
    <source>
        <dbReference type="ARBA" id="ARBA00023136"/>
    </source>
</evidence>
<feature type="transmembrane region" description="Helical" evidence="8">
    <location>
        <begin position="92"/>
        <end position="110"/>
    </location>
</feature>
<keyword evidence="5 8" id="KW-1133">Transmembrane helix</keyword>
<comment type="caution">
    <text evidence="10">The sequence shown here is derived from an EMBL/GenBank/DDBJ whole genome shotgun (WGS) entry which is preliminary data.</text>
</comment>
<evidence type="ECO:0000256" key="1">
    <source>
        <dbReference type="ARBA" id="ARBA00004141"/>
    </source>
</evidence>
<dbReference type="InterPro" id="IPR012419">
    <property type="entry name" value="Cas1_AcylTrans_dom"/>
</dbReference>
<evidence type="ECO:0000256" key="4">
    <source>
        <dbReference type="ARBA" id="ARBA00022692"/>
    </source>
</evidence>
<keyword evidence="6 8" id="KW-0472">Membrane</keyword>
<dbReference type="HOGENOM" id="CLU_760675_0_0_1"/>
<evidence type="ECO:0000256" key="5">
    <source>
        <dbReference type="ARBA" id="ARBA00022989"/>
    </source>
</evidence>
<dbReference type="PANTHER" id="PTHR13533">
    <property type="entry name" value="N-ACETYLNEURAMINATE 9-O-ACETYLTRANSFERASE"/>
    <property type="match status" value="1"/>
</dbReference>
<gene>
    <name evidence="10" type="ORF">ACRE_003490</name>
</gene>
<proteinExistence type="inferred from homology"/>
<dbReference type="GO" id="GO:0005975">
    <property type="term" value="P:carbohydrate metabolic process"/>
    <property type="evidence" value="ECO:0007669"/>
    <property type="project" value="UniProtKB-ARBA"/>
</dbReference>
<evidence type="ECO:0000313" key="10">
    <source>
        <dbReference type="EMBL" id="KFH48703.1"/>
    </source>
</evidence>
<dbReference type="OrthoDB" id="1932925at2759"/>
<sequence length="364" mass="40558">MHLFLSAYSQSTYILQRTSWDRGSDKEMPPDGSSKYRHLAAVLFRLNALSILLPFAMATTSYASYYFAPCVSFWFLVTWGTLHIKPRWNSRLWTLAGKVLVALLLSHLLISAPGVLERVSQATHWAFGLSRSAREMRFRPSLDRFVPLAGISVAGRNFQARTKLERTSSKAHAAAVNLEKSLGPPRVGRVAQRHENNGLRLPRWLLLGALCIVGLYLCVFVLPPPGGRGESFDKCTYNAFHPYISPLVVIALLALRNSTVGLRSSYLHLPADLGRISLETYVLQYHMWLANDATGILSLGLVDRYHGGVQEPVARSLEARLLTVVFLAMAQLARDATQILGQWMFGNREASRRKGVAGRGEVVR</sequence>
<feature type="transmembrane region" description="Helical" evidence="8">
    <location>
        <begin position="36"/>
        <end position="57"/>
    </location>
</feature>
<dbReference type="GO" id="GO:0005794">
    <property type="term" value="C:Golgi apparatus"/>
    <property type="evidence" value="ECO:0007669"/>
    <property type="project" value="UniProtKB-ARBA"/>
</dbReference>
<dbReference type="Proteomes" id="UP000029964">
    <property type="component" value="Unassembled WGS sequence"/>
</dbReference>
<reference evidence="11" key="1">
    <citation type="journal article" date="2014" name="Genome Announc.">
        <title>Genome sequence and annotation of Acremonium chrysogenum, producer of the beta-lactam antibiotic cephalosporin C.</title>
        <authorList>
            <person name="Terfehr D."/>
            <person name="Dahlmann T.A."/>
            <person name="Specht T."/>
            <person name="Zadra I."/>
            <person name="Kuernsteiner H."/>
            <person name="Kueck U."/>
        </authorList>
    </citation>
    <scope>NUCLEOTIDE SEQUENCE [LARGE SCALE GENOMIC DNA]</scope>
    <source>
        <strain evidence="11">ATCC 11550 / CBS 779.69 / DSM 880 / IAM 14645 / JCM 23072 / IMI 49137</strain>
    </source>
</reference>
<accession>A0A086TH71</accession>
<comment type="subcellular location">
    <subcellularLocation>
        <location evidence="1">Membrane</location>
        <topology evidence="1">Multi-pass membrane protein</topology>
    </subcellularLocation>
</comment>
<dbReference type="AlphaFoldDB" id="A0A086TH71"/>
<dbReference type="EMBL" id="JPKY01000002">
    <property type="protein sequence ID" value="KFH48703.1"/>
    <property type="molecule type" value="Genomic_DNA"/>
</dbReference>
<evidence type="ECO:0000256" key="7">
    <source>
        <dbReference type="ARBA" id="ARBA00023180"/>
    </source>
</evidence>
<dbReference type="GO" id="GO:0016020">
    <property type="term" value="C:membrane"/>
    <property type="evidence" value="ECO:0007669"/>
    <property type="project" value="UniProtKB-SubCell"/>
</dbReference>
<feature type="transmembrane region" description="Helical" evidence="8">
    <location>
        <begin position="204"/>
        <end position="223"/>
    </location>
</feature>
<name>A0A086TH71_HAPC1</name>
<feature type="transmembrane region" description="Helical" evidence="8">
    <location>
        <begin position="235"/>
        <end position="255"/>
    </location>
</feature>
<evidence type="ECO:0000259" key="9">
    <source>
        <dbReference type="Pfam" id="PF07779"/>
    </source>
</evidence>
<feature type="domain" description="Cas1p 10 TM acyl transferase" evidence="9">
    <location>
        <begin position="36"/>
        <end position="352"/>
    </location>
</feature>
<dbReference type="Pfam" id="PF07779">
    <property type="entry name" value="Cas1_AcylT"/>
    <property type="match status" value="1"/>
</dbReference>